<dbReference type="GO" id="GO:0071222">
    <property type="term" value="P:cellular response to lipopolysaccharide"/>
    <property type="evidence" value="ECO:0007669"/>
    <property type="project" value="TreeGrafter"/>
</dbReference>
<feature type="region of interest" description="Disordered" evidence="4">
    <location>
        <begin position="32"/>
        <end position="68"/>
    </location>
</feature>
<dbReference type="Pfam" id="PF00340">
    <property type="entry name" value="IL1"/>
    <property type="match status" value="1"/>
</dbReference>
<evidence type="ECO:0008006" key="8">
    <source>
        <dbReference type="Google" id="ProtNLM"/>
    </source>
</evidence>
<evidence type="ECO:0000313" key="7">
    <source>
        <dbReference type="Proteomes" id="UP000335636"/>
    </source>
</evidence>
<dbReference type="GO" id="GO:0019221">
    <property type="term" value="P:cytokine-mediated signaling pathway"/>
    <property type="evidence" value="ECO:0007669"/>
    <property type="project" value="TreeGrafter"/>
</dbReference>
<dbReference type="InterPro" id="IPR008996">
    <property type="entry name" value="IL1/FGF"/>
</dbReference>
<name>A0A5E4D113_MARMO</name>
<feature type="compositionally biased region" description="Polar residues" evidence="4">
    <location>
        <begin position="59"/>
        <end position="68"/>
    </location>
</feature>
<keyword evidence="7" id="KW-1185">Reference proteome</keyword>
<keyword evidence="3" id="KW-0964">Secreted</keyword>
<accession>A0A5E4D113</accession>
<evidence type="ECO:0000256" key="2">
    <source>
        <dbReference type="ARBA" id="ARBA00010448"/>
    </source>
</evidence>
<evidence type="ECO:0000256" key="1">
    <source>
        <dbReference type="ARBA" id="ARBA00004613"/>
    </source>
</evidence>
<dbReference type="Proteomes" id="UP000662637">
    <property type="component" value="Unassembled WGS sequence"/>
</dbReference>
<dbReference type="EMBL" id="CABDUW010002724">
    <property type="protein sequence ID" value="VTJ87807.1"/>
    <property type="molecule type" value="Genomic_DNA"/>
</dbReference>
<dbReference type="AlphaFoldDB" id="A0A5E4D113"/>
<dbReference type="GO" id="GO:0002437">
    <property type="term" value="P:inflammatory response to antigenic stimulus"/>
    <property type="evidence" value="ECO:0007669"/>
    <property type="project" value="TreeGrafter"/>
</dbReference>
<dbReference type="Proteomes" id="UP000335636">
    <property type="component" value="Unassembled WGS sequence"/>
</dbReference>
<dbReference type="GO" id="GO:0005615">
    <property type="term" value="C:extracellular space"/>
    <property type="evidence" value="ECO:0007669"/>
    <property type="project" value="InterPro"/>
</dbReference>
<comment type="similarity">
    <text evidence="2">Belongs to the IL-1 family.</text>
</comment>
<dbReference type="Gene3D" id="2.80.10.50">
    <property type="match status" value="1"/>
</dbReference>
<evidence type="ECO:0000256" key="3">
    <source>
        <dbReference type="ARBA" id="ARBA00022525"/>
    </source>
</evidence>
<protein>
    <recommendedName>
        <fullName evidence="8">Interleukin-1</fullName>
    </recommendedName>
</protein>
<evidence type="ECO:0000313" key="5">
    <source>
        <dbReference type="EMBL" id="KAF7479239.1"/>
    </source>
</evidence>
<proteinExistence type="inferred from homology"/>
<dbReference type="PANTHER" id="PTHR10078:SF25">
    <property type="entry name" value="INTERLEUKIN-36 ALPHA"/>
    <property type="match status" value="1"/>
</dbReference>
<organism evidence="6 7">
    <name type="scientific">Marmota monax</name>
    <name type="common">Woodchuck</name>
    <dbReference type="NCBI Taxonomy" id="9995"/>
    <lineage>
        <taxon>Eukaryota</taxon>
        <taxon>Metazoa</taxon>
        <taxon>Chordata</taxon>
        <taxon>Craniata</taxon>
        <taxon>Vertebrata</taxon>
        <taxon>Euteleostomi</taxon>
        <taxon>Mammalia</taxon>
        <taxon>Eutheria</taxon>
        <taxon>Euarchontoglires</taxon>
        <taxon>Glires</taxon>
        <taxon>Rodentia</taxon>
        <taxon>Sciuromorpha</taxon>
        <taxon>Sciuridae</taxon>
        <taxon>Xerinae</taxon>
        <taxon>Marmotini</taxon>
        <taxon>Marmota</taxon>
    </lineage>
</organism>
<reference evidence="5" key="2">
    <citation type="submission" date="2020-08" db="EMBL/GenBank/DDBJ databases">
        <authorList>
            <person name="Shumante A."/>
            <person name="Zimin A.V."/>
            <person name="Puiu D."/>
            <person name="Salzberg S.L."/>
        </authorList>
    </citation>
    <scope>NUCLEOTIDE SEQUENCE</scope>
    <source>
        <strain evidence="5">WC2-LM</strain>
        <tissue evidence="5">Liver</tissue>
    </source>
</reference>
<dbReference type="PANTHER" id="PTHR10078">
    <property type="entry name" value="INTERLEUKIN-1 FAMILY MEMBER"/>
    <property type="match status" value="1"/>
</dbReference>
<sequence length="110" mass="11750">MLPVPGQLKTTSAVPSVAFQCSTSFSLGSTVQEVCSGSQPPRVGSSRPDPHDSPKEGTDGSNETGRTSTFESVAFPGWFIAVCSKGDCPLFMTQELGKTYITDFELIRQN</sequence>
<dbReference type="EMBL" id="WJEC01001263">
    <property type="protein sequence ID" value="KAF7479239.1"/>
    <property type="molecule type" value="Genomic_DNA"/>
</dbReference>
<dbReference type="InterPro" id="IPR000975">
    <property type="entry name" value="IL-1_fam"/>
</dbReference>
<dbReference type="GO" id="GO:0005125">
    <property type="term" value="F:cytokine activity"/>
    <property type="evidence" value="ECO:0007669"/>
    <property type="project" value="InterPro"/>
</dbReference>
<dbReference type="SUPFAM" id="SSF50353">
    <property type="entry name" value="Cytokine"/>
    <property type="match status" value="1"/>
</dbReference>
<feature type="compositionally biased region" description="Basic and acidic residues" evidence="4">
    <location>
        <begin position="48"/>
        <end position="58"/>
    </location>
</feature>
<gene>
    <name evidence="5" type="ORF">GHT09_009639</name>
    <name evidence="6" type="ORF">MONAX_5E022961</name>
</gene>
<evidence type="ECO:0000313" key="6">
    <source>
        <dbReference type="EMBL" id="VTJ87807.1"/>
    </source>
</evidence>
<reference evidence="6 7" key="1">
    <citation type="submission" date="2019-04" db="EMBL/GenBank/DDBJ databases">
        <authorList>
            <person name="Alioto T."/>
            <person name="Alioto T."/>
        </authorList>
    </citation>
    <scope>NUCLEOTIDE SEQUENCE [LARGE SCALE GENOMIC DNA]</scope>
</reference>
<comment type="subcellular location">
    <subcellularLocation>
        <location evidence="1">Secreted</location>
    </subcellularLocation>
</comment>
<evidence type="ECO:0000256" key="4">
    <source>
        <dbReference type="SAM" id="MobiDB-lite"/>
    </source>
</evidence>
<dbReference type="GO" id="GO:0010628">
    <property type="term" value="P:positive regulation of gene expression"/>
    <property type="evidence" value="ECO:0007669"/>
    <property type="project" value="TreeGrafter"/>
</dbReference>